<organism evidence="7 8">
    <name type="scientific">Gordonia rhizosphera NBRC 16068</name>
    <dbReference type="NCBI Taxonomy" id="1108045"/>
    <lineage>
        <taxon>Bacteria</taxon>
        <taxon>Bacillati</taxon>
        <taxon>Actinomycetota</taxon>
        <taxon>Actinomycetes</taxon>
        <taxon>Mycobacteriales</taxon>
        <taxon>Gordoniaceae</taxon>
        <taxon>Gordonia</taxon>
    </lineage>
</organism>
<dbReference type="InterPro" id="IPR023753">
    <property type="entry name" value="FAD/NAD-binding_dom"/>
</dbReference>
<dbReference type="Pfam" id="PF14759">
    <property type="entry name" value="Reductase_C"/>
    <property type="match status" value="1"/>
</dbReference>
<dbReference type="GO" id="GO:0016651">
    <property type="term" value="F:oxidoreductase activity, acting on NAD(P)H"/>
    <property type="evidence" value="ECO:0007669"/>
    <property type="project" value="TreeGrafter"/>
</dbReference>
<evidence type="ECO:0000256" key="3">
    <source>
        <dbReference type="ARBA" id="ARBA00022827"/>
    </source>
</evidence>
<evidence type="ECO:0000259" key="5">
    <source>
        <dbReference type="Pfam" id="PF07992"/>
    </source>
</evidence>
<evidence type="ECO:0000256" key="2">
    <source>
        <dbReference type="ARBA" id="ARBA00022630"/>
    </source>
</evidence>
<dbReference type="RefSeq" id="WP_006335120.1">
    <property type="nucleotide sequence ID" value="NZ_BAHC01000136.1"/>
</dbReference>
<dbReference type="eggNOG" id="COG0446">
    <property type="taxonomic scope" value="Bacteria"/>
</dbReference>
<reference evidence="7 8" key="1">
    <citation type="submission" date="2012-08" db="EMBL/GenBank/DDBJ databases">
        <title>Whole genome shotgun sequence of Gordonia rhizosphera NBRC 16068.</title>
        <authorList>
            <person name="Takarada H."/>
            <person name="Isaki S."/>
            <person name="Hosoyama A."/>
            <person name="Tsuchikane K."/>
            <person name="Katsumata H."/>
            <person name="Baba S."/>
            <person name="Ohji S."/>
            <person name="Yamazaki S."/>
            <person name="Fujita N."/>
        </authorList>
    </citation>
    <scope>NUCLEOTIDE SEQUENCE [LARGE SCALE GENOMIC DNA]</scope>
    <source>
        <strain evidence="7 8">NBRC 16068</strain>
    </source>
</reference>
<dbReference type="PANTHER" id="PTHR43557:SF2">
    <property type="entry name" value="RIESKE DOMAIN-CONTAINING PROTEIN-RELATED"/>
    <property type="match status" value="1"/>
</dbReference>
<dbReference type="InterPro" id="IPR050446">
    <property type="entry name" value="FAD-oxidoreductase/Apoptosis"/>
</dbReference>
<dbReference type="Pfam" id="PF07992">
    <property type="entry name" value="Pyr_redox_2"/>
    <property type="match status" value="1"/>
</dbReference>
<gene>
    <name evidence="7" type="ORF">GORHZ_136_00130</name>
</gene>
<sequence length="410" mass="43533">MSITSVAIVGTGHASTVTARTLRRRGFDGAITLLGEESHAPYQRPPLSKEFLAGTADDASLALLTPKVIADNDITIRTGTRVEAIDPTTRTLSLVGGETLTADAVVLATGGRPRELPGFAVGSSPRVHYLRTFDDAVRLRDRLRAGSRLAVVGGGFIGLEIAATARGFGLDVTVVEAGRQILEPRLGAQIAGLCADLHRSNGVDLRCGVGVESVADGSSGLQLSLSDGTVLDVDDVVIGIGIEPSTELAVAAGLHVDNGIVVDTVGRTSQPGIYAVGDVAARYSEAAGRHVRVEHVDNANRQGSVVARAILGEEKPDDSAHWFWSDQYEFNIQFTGHHQGADDLVFRGSVDDREFSAFYLRDGHLTAAFAIDRGEDIMAAREMLGRPFDRAMLSDEDLDLWELGEEGVLA</sequence>
<evidence type="ECO:0000256" key="4">
    <source>
        <dbReference type="ARBA" id="ARBA00023002"/>
    </source>
</evidence>
<feature type="domain" description="FAD/NAD(P)-binding" evidence="5">
    <location>
        <begin position="5"/>
        <end position="303"/>
    </location>
</feature>
<dbReference type="EMBL" id="BAHC01000136">
    <property type="protein sequence ID" value="GAB91550.1"/>
    <property type="molecule type" value="Genomic_DNA"/>
</dbReference>
<evidence type="ECO:0000313" key="7">
    <source>
        <dbReference type="EMBL" id="GAB91550.1"/>
    </source>
</evidence>
<keyword evidence="3" id="KW-0274">FAD</keyword>
<dbReference type="Proteomes" id="UP000008363">
    <property type="component" value="Unassembled WGS sequence"/>
</dbReference>
<keyword evidence="4" id="KW-0560">Oxidoreductase</keyword>
<name>K6VXA1_9ACTN</name>
<accession>K6VXA1</accession>
<evidence type="ECO:0000256" key="1">
    <source>
        <dbReference type="ARBA" id="ARBA00001974"/>
    </source>
</evidence>
<comment type="cofactor">
    <cofactor evidence="1">
        <name>FAD</name>
        <dbReference type="ChEBI" id="CHEBI:57692"/>
    </cofactor>
</comment>
<protein>
    <submittedName>
        <fullName evidence="7">Putative ferredoxin reductase</fullName>
    </submittedName>
</protein>
<dbReference type="InterPro" id="IPR016156">
    <property type="entry name" value="FAD/NAD-linked_Rdtase_dimer_sf"/>
</dbReference>
<dbReference type="SUPFAM" id="SSF55424">
    <property type="entry name" value="FAD/NAD-linked reductases, dimerisation (C-terminal) domain"/>
    <property type="match status" value="1"/>
</dbReference>
<proteinExistence type="predicted"/>
<evidence type="ECO:0000313" key="8">
    <source>
        <dbReference type="Proteomes" id="UP000008363"/>
    </source>
</evidence>
<dbReference type="PANTHER" id="PTHR43557">
    <property type="entry name" value="APOPTOSIS-INDUCING FACTOR 1"/>
    <property type="match status" value="1"/>
</dbReference>
<keyword evidence="2" id="KW-0285">Flavoprotein</keyword>
<dbReference type="OrthoDB" id="3568330at2"/>
<dbReference type="PRINTS" id="PR00368">
    <property type="entry name" value="FADPNR"/>
</dbReference>
<feature type="domain" description="Reductase C-terminal" evidence="6">
    <location>
        <begin position="322"/>
        <end position="402"/>
    </location>
</feature>
<dbReference type="PRINTS" id="PR00411">
    <property type="entry name" value="PNDRDTASEI"/>
</dbReference>
<dbReference type="GO" id="GO:0005737">
    <property type="term" value="C:cytoplasm"/>
    <property type="evidence" value="ECO:0007669"/>
    <property type="project" value="TreeGrafter"/>
</dbReference>
<dbReference type="Gene3D" id="3.30.390.30">
    <property type="match status" value="1"/>
</dbReference>
<dbReference type="Gene3D" id="3.50.50.60">
    <property type="entry name" value="FAD/NAD(P)-binding domain"/>
    <property type="match status" value="2"/>
</dbReference>
<dbReference type="STRING" id="1108045.GORHZ_136_00130"/>
<comment type="caution">
    <text evidence="7">The sequence shown here is derived from an EMBL/GenBank/DDBJ whole genome shotgun (WGS) entry which is preliminary data.</text>
</comment>
<dbReference type="InterPro" id="IPR036188">
    <property type="entry name" value="FAD/NAD-bd_sf"/>
</dbReference>
<dbReference type="AlphaFoldDB" id="K6VXA1"/>
<dbReference type="SUPFAM" id="SSF51905">
    <property type="entry name" value="FAD/NAD(P)-binding domain"/>
    <property type="match status" value="2"/>
</dbReference>
<evidence type="ECO:0000259" key="6">
    <source>
        <dbReference type="Pfam" id="PF14759"/>
    </source>
</evidence>
<dbReference type="InterPro" id="IPR028202">
    <property type="entry name" value="Reductase_C"/>
</dbReference>
<keyword evidence="8" id="KW-1185">Reference proteome</keyword>